<dbReference type="Gene3D" id="3.10.580.10">
    <property type="entry name" value="CBS-domain"/>
    <property type="match status" value="1"/>
</dbReference>
<evidence type="ECO:0000256" key="7">
    <source>
        <dbReference type="ARBA" id="ARBA00023122"/>
    </source>
</evidence>
<dbReference type="CDD" id="cd04590">
    <property type="entry name" value="CBS_pair_CorC_HlyC_assoc"/>
    <property type="match status" value="1"/>
</dbReference>
<keyword evidence="5" id="KW-0677">Repeat</keyword>
<dbReference type="GO" id="GO:0050660">
    <property type="term" value="F:flavin adenine dinucleotide binding"/>
    <property type="evidence" value="ECO:0007669"/>
    <property type="project" value="InterPro"/>
</dbReference>
<dbReference type="GO" id="GO:0005886">
    <property type="term" value="C:plasma membrane"/>
    <property type="evidence" value="ECO:0007669"/>
    <property type="project" value="UniProtKB-SubCell"/>
</dbReference>
<keyword evidence="4 10" id="KW-0812">Transmembrane</keyword>
<dbReference type="Pfam" id="PF03471">
    <property type="entry name" value="CorC_HlyC"/>
    <property type="match status" value="1"/>
</dbReference>
<evidence type="ECO:0008006" key="16">
    <source>
        <dbReference type="Google" id="ProtNLM"/>
    </source>
</evidence>
<dbReference type="SUPFAM" id="SSF54631">
    <property type="entry name" value="CBS-domain pair"/>
    <property type="match status" value="1"/>
</dbReference>
<reference evidence="14 15" key="2">
    <citation type="journal article" date="2010" name="Stand. Genomic Sci.">
        <title>Complete genome sequence of Syntrophothermus lipocalidus type strain (TGB-C1).</title>
        <authorList>
            <person name="Djao O.D."/>
            <person name="Zhang X."/>
            <person name="Lucas S."/>
            <person name="Lapidus A."/>
            <person name="Del Rio T.G."/>
            <person name="Nolan M."/>
            <person name="Tice H."/>
            <person name="Cheng J.F."/>
            <person name="Han C."/>
            <person name="Tapia R."/>
            <person name="Goodwin L."/>
            <person name="Pitluck S."/>
            <person name="Liolios K."/>
            <person name="Ivanova N."/>
            <person name="Mavromatis K."/>
            <person name="Mikhailova N."/>
            <person name="Ovchinnikova G."/>
            <person name="Pati A."/>
            <person name="Brambilla E."/>
            <person name="Chen A."/>
            <person name="Palaniappan K."/>
            <person name="Land M."/>
            <person name="Hauser L."/>
            <person name="Chang Y.J."/>
            <person name="Jeffries C.D."/>
            <person name="Rohde M."/>
            <person name="Sikorski J."/>
            <person name="Spring S."/>
            <person name="Goker M."/>
            <person name="Detter J.C."/>
            <person name="Woyke T."/>
            <person name="Bristow J."/>
            <person name="Eisen J.A."/>
            <person name="Markowitz V."/>
            <person name="Hugenholtz P."/>
            <person name="Kyrpides N.C."/>
            <person name="Klenk H.P."/>
        </authorList>
    </citation>
    <scope>NUCLEOTIDE SEQUENCE [LARGE SCALE GENOMIC DNA]</scope>
    <source>
        <strain evidence="15">DSM 12680 / TGB-C1</strain>
    </source>
</reference>
<dbReference type="FunFam" id="3.10.580.10:FF:000002">
    <property type="entry name" value="Magnesium/cobalt efflux protein CorC"/>
    <property type="match status" value="1"/>
</dbReference>
<dbReference type="Pfam" id="PF00571">
    <property type="entry name" value="CBS"/>
    <property type="match status" value="2"/>
</dbReference>
<feature type="domain" description="CBS" evidence="12">
    <location>
        <begin position="281"/>
        <end position="338"/>
    </location>
</feature>
<keyword evidence="3" id="KW-1003">Cell membrane</keyword>
<dbReference type="InterPro" id="IPR016169">
    <property type="entry name" value="FAD-bd_PCMH_sub2"/>
</dbReference>
<dbReference type="AlphaFoldDB" id="D7CNJ5"/>
<dbReference type="STRING" id="643648.Slip_1517"/>
<feature type="domain" description="CBS" evidence="12">
    <location>
        <begin position="217"/>
        <end position="276"/>
    </location>
</feature>
<evidence type="ECO:0000259" key="13">
    <source>
        <dbReference type="PROSITE" id="PS51846"/>
    </source>
</evidence>
<dbReference type="RefSeq" id="WP_013175682.1">
    <property type="nucleotide sequence ID" value="NC_014220.1"/>
</dbReference>
<evidence type="ECO:0000256" key="10">
    <source>
        <dbReference type="PROSITE-ProRule" id="PRU01193"/>
    </source>
</evidence>
<evidence type="ECO:0000313" key="15">
    <source>
        <dbReference type="Proteomes" id="UP000000378"/>
    </source>
</evidence>
<reference evidence="15" key="1">
    <citation type="journal article" date="2010" name="Stand. Genomic Sci.">
        <title>Complete genome sequence of Syntrophothermus lipocalidus type strain (TGB-C1T).</title>
        <authorList>
            <consortium name="US DOE Joint Genome Institute (JGI-PGF)"/>
            <person name="Djao O."/>
            <person name="Zhang X."/>
            <person name="Lucas S."/>
            <person name="Lapidus A."/>
            <person name="Glavina Del Rio T."/>
            <person name="Nolan M."/>
            <person name="Tice H."/>
            <person name="Cheng J."/>
            <person name="Han C."/>
            <person name="Tapia R."/>
            <person name="Goodwin L."/>
            <person name="Pitluck S."/>
            <person name="Liolios K."/>
            <person name="Ivanova N."/>
            <person name="Mavromatis K."/>
            <person name="Mikhailova N."/>
            <person name="Ovchinnikova G."/>
            <person name="Pati A."/>
            <person name="Brambilla E."/>
            <person name="Chen A."/>
            <person name="Palaniappan K."/>
            <person name="Land M."/>
            <person name="Hauser L."/>
            <person name="Chang Y."/>
            <person name="Jeffries C."/>
            <person name="Rohde M."/>
            <person name="Sikorski J."/>
            <person name="Spring S."/>
            <person name="Goker M."/>
            <person name="Detter J."/>
            <person name="Woyke T."/>
            <person name="Bristow J."/>
            <person name="Eisen J."/>
            <person name="Markowitz V."/>
            <person name="Hugenholtz P."/>
            <person name="Kyrpides N."/>
            <person name="Klenk H."/>
        </authorList>
    </citation>
    <scope>NUCLEOTIDE SEQUENCE [LARGE SCALE GENOMIC DNA]</scope>
    <source>
        <strain evidence="15">DSM 12680 / TGB-C1</strain>
    </source>
</reference>
<evidence type="ECO:0000256" key="5">
    <source>
        <dbReference type="ARBA" id="ARBA00022737"/>
    </source>
</evidence>
<dbReference type="InterPro" id="IPR000644">
    <property type="entry name" value="CBS_dom"/>
</dbReference>
<name>D7CNJ5_SYNLT</name>
<dbReference type="PANTHER" id="PTHR43099:SF2">
    <property type="entry name" value="UPF0053 PROTEIN YRKA"/>
    <property type="match status" value="1"/>
</dbReference>
<comment type="subcellular location">
    <subcellularLocation>
        <location evidence="1">Cell membrane</location>
        <topology evidence="1">Multi-pass membrane protein</topology>
    </subcellularLocation>
</comment>
<dbReference type="Gene3D" id="3.30.465.10">
    <property type="match status" value="1"/>
</dbReference>
<dbReference type="SMART" id="SM00116">
    <property type="entry name" value="CBS"/>
    <property type="match status" value="2"/>
</dbReference>
<dbReference type="SMART" id="SM01091">
    <property type="entry name" value="CorC_HlyC"/>
    <property type="match status" value="1"/>
</dbReference>
<dbReference type="InterPro" id="IPR002550">
    <property type="entry name" value="CNNM"/>
</dbReference>
<gene>
    <name evidence="14" type="ordered locus">Slip_1517</name>
</gene>
<evidence type="ECO:0000256" key="3">
    <source>
        <dbReference type="ARBA" id="ARBA00022475"/>
    </source>
</evidence>
<dbReference type="PROSITE" id="PS51846">
    <property type="entry name" value="CNNM"/>
    <property type="match status" value="1"/>
</dbReference>
<dbReference type="SUPFAM" id="SSF56176">
    <property type="entry name" value="FAD-binding/transporter-associated domain-like"/>
    <property type="match status" value="1"/>
</dbReference>
<evidence type="ECO:0000256" key="4">
    <source>
        <dbReference type="ARBA" id="ARBA00022692"/>
    </source>
</evidence>
<accession>D7CNJ5</accession>
<dbReference type="PROSITE" id="PS51371">
    <property type="entry name" value="CBS"/>
    <property type="match status" value="2"/>
</dbReference>
<feature type="domain" description="CNNM transmembrane" evidence="13">
    <location>
        <begin position="1"/>
        <end position="200"/>
    </location>
</feature>
<dbReference type="InterPro" id="IPR005170">
    <property type="entry name" value="Transptr-assoc_dom"/>
</dbReference>
<comment type="similarity">
    <text evidence="2">Belongs to the UPF0053 family.</text>
</comment>
<evidence type="ECO:0000256" key="6">
    <source>
        <dbReference type="ARBA" id="ARBA00022989"/>
    </source>
</evidence>
<feature type="transmembrane region" description="Helical" evidence="11">
    <location>
        <begin position="94"/>
        <end position="115"/>
    </location>
</feature>
<proteinExistence type="inferred from homology"/>
<evidence type="ECO:0000256" key="2">
    <source>
        <dbReference type="ARBA" id="ARBA00006337"/>
    </source>
</evidence>
<sequence length="439" mass="49143">MLLLAVGLVALNAFFVMSEFALVKVRRTRLQELADKGSRKARLALEAVEKIYPYLSAAQLGITMASLGLGWIGEPAIARLISPLFVDLTEWSPVYTHTVAGIIAFILITLFHIVLGEQVPKSVAIEKAEGIALFVISPLRFFYRLFYPIVWAFNEVARLILGTMNIKLANEADLAHTEEELRMLVSASQEQGYLDIVEGNLLSKVFTFSDRVAREVMVPRQDIICLYTDDTYEEVLELIRQHGHTRYPLCEGDKDHVIGLIHIRDILELAGSPLPLNIADLKRDILIVPEGMLIAELMQKMRQSRTHMAIVADEFGGTAGLITMEDILEELVGEIYDEFDLTPPEIVKNEEGEYVISGRVLLEELEDFLDIDFDEDDEVDTIGGLIFSLLGRKPQAGDYVDIGKYRFEISEVDGMRILKVRVYEISPPDLGSGSETPVG</sequence>
<evidence type="ECO:0000256" key="1">
    <source>
        <dbReference type="ARBA" id="ARBA00004651"/>
    </source>
</evidence>
<dbReference type="eggNOG" id="COG1253">
    <property type="taxonomic scope" value="Bacteria"/>
</dbReference>
<feature type="transmembrane region" description="Helical" evidence="11">
    <location>
        <begin position="51"/>
        <end position="73"/>
    </location>
</feature>
<keyword evidence="6 10" id="KW-1133">Transmembrane helix</keyword>
<dbReference type="PANTHER" id="PTHR43099">
    <property type="entry name" value="UPF0053 PROTEIN YRKA"/>
    <property type="match status" value="1"/>
</dbReference>
<evidence type="ECO:0000256" key="11">
    <source>
        <dbReference type="SAM" id="Phobius"/>
    </source>
</evidence>
<dbReference type="KEGG" id="slp:Slip_1517"/>
<protein>
    <recommendedName>
        <fullName evidence="16">HlyC/CorC family transporter</fullName>
    </recommendedName>
</protein>
<dbReference type="HOGENOM" id="CLU_015237_4_0_9"/>
<dbReference type="Pfam" id="PF01595">
    <property type="entry name" value="CNNM"/>
    <property type="match status" value="1"/>
</dbReference>
<evidence type="ECO:0000259" key="12">
    <source>
        <dbReference type="PROSITE" id="PS51371"/>
    </source>
</evidence>
<dbReference type="OrthoDB" id="9798188at2"/>
<keyword evidence="8 10" id="KW-0472">Membrane</keyword>
<dbReference type="InterPro" id="IPR051676">
    <property type="entry name" value="UPF0053_domain"/>
</dbReference>
<dbReference type="EMBL" id="CP002048">
    <property type="protein sequence ID" value="ADI02280.1"/>
    <property type="molecule type" value="Genomic_DNA"/>
</dbReference>
<organism evidence="14 15">
    <name type="scientific">Syntrophothermus lipocalidus (strain DSM 12680 / TGB-C1)</name>
    <dbReference type="NCBI Taxonomy" id="643648"/>
    <lineage>
        <taxon>Bacteria</taxon>
        <taxon>Bacillati</taxon>
        <taxon>Bacillota</taxon>
        <taxon>Clostridia</taxon>
        <taxon>Eubacteriales</taxon>
        <taxon>Syntrophomonadaceae</taxon>
        <taxon>Syntrophothermus</taxon>
    </lineage>
</organism>
<evidence type="ECO:0000256" key="8">
    <source>
        <dbReference type="ARBA" id="ARBA00023136"/>
    </source>
</evidence>
<keyword evidence="7 9" id="KW-0129">CBS domain</keyword>
<dbReference type="Proteomes" id="UP000000378">
    <property type="component" value="Chromosome"/>
</dbReference>
<dbReference type="InterPro" id="IPR036318">
    <property type="entry name" value="FAD-bd_PCMH-like_sf"/>
</dbReference>
<dbReference type="InterPro" id="IPR046342">
    <property type="entry name" value="CBS_dom_sf"/>
</dbReference>
<keyword evidence="15" id="KW-1185">Reference proteome</keyword>
<evidence type="ECO:0000313" key="14">
    <source>
        <dbReference type="EMBL" id="ADI02280.1"/>
    </source>
</evidence>
<dbReference type="InterPro" id="IPR044751">
    <property type="entry name" value="Ion_transp-like_CBS"/>
</dbReference>
<evidence type="ECO:0000256" key="9">
    <source>
        <dbReference type="PROSITE-ProRule" id="PRU00703"/>
    </source>
</evidence>